<feature type="transmembrane region" description="Helical" evidence="2">
    <location>
        <begin position="30"/>
        <end position="51"/>
    </location>
</feature>
<evidence type="ECO:0000313" key="4">
    <source>
        <dbReference type="Proteomes" id="UP001491310"/>
    </source>
</evidence>
<feature type="transmembrane region" description="Helical" evidence="2">
    <location>
        <begin position="173"/>
        <end position="192"/>
    </location>
</feature>
<evidence type="ECO:0000256" key="2">
    <source>
        <dbReference type="SAM" id="Phobius"/>
    </source>
</evidence>
<feature type="transmembrane region" description="Helical" evidence="2">
    <location>
        <begin position="97"/>
        <end position="120"/>
    </location>
</feature>
<feature type="transmembrane region" description="Helical" evidence="2">
    <location>
        <begin position="289"/>
        <end position="308"/>
    </location>
</feature>
<proteinExistence type="predicted"/>
<evidence type="ECO:0000313" key="3">
    <source>
        <dbReference type="EMBL" id="KAK9918174.1"/>
    </source>
</evidence>
<name>A0ABR2Z1V0_9CHLO</name>
<sequence>MESNAIGRDAVSNISYGVRTFWASLTLTEISGAFGDIGTFVPLVVALVRVVGLDLGTTLIFTGGYNVASGLLFGIPMPVQPMKAVAAIALADEQMTLAHVIAAGIFVSAVTFLLGVTRLINVFNRLIPDAVVRGLQLAVGLALAQRGVHNVWFKVAEEKDLRLVPDESDEKDISVYLGLAAAAFLLVMLYPSNTTVADISLRPAAQAATPGGAQEPFLSCKGSGRPRMHRSPSLPSASDAVETSSVGSGSARMTRNRDSSASLNLWLGIEGSSDTAPVQKTRMQDVARMMPGALLVVLVGIVVAIVQYPTVVRALRLGPSIPRIIVPTAAQWKTGIMRAGLAQLPLTTLNSVVAVCQLSSDLFPLRPARLVLVASSVGAMNLVGAWFGAMPCCHGAGGLAGQVRFGARSGAAPVFLGLLKIVLGLLFGSSLYQLLKAFPQPMLGSLMIFSGIELAASCGRAQGERGTALMLITTATGMSLGNTALGFLAGMTAAALLALWDAAPGWCTRSGSWAGRPAATAAAAQPAQGVQDPPARGPG</sequence>
<feature type="transmembrane region" description="Helical" evidence="2">
    <location>
        <begin position="410"/>
        <end position="432"/>
    </location>
</feature>
<feature type="compositionally biased region" description="Polar residues" evidence="1">
    <location>
        <begin position="233"/>
        <end position="257"/>
    </location>
</feature>
<keyword evidence="4" id="KW-1185">Reference proteome</keyword>
<accession>A0ABR2Z1V0</accession>
<feature type="transmembrane region" description="Helical" evidence="2">
    <location>
        <begin position="368"/>
        <end position="389"/>
    </location>
</feature>
<keyword evidence="2" id="KW-1133">Transmembrane helix</keyword>
<dbReference type="EMBL" id="JALJOT010000001">
    <property type="protein sequence ID" value="KAK9918174.1"/>
    <property type="molecule type" value="Genomic_DNA"/>
</dbReference>
<reference evidence="3 4" key="1">
    <citation type="journal article" date="2024" name="Nat. Commun.">
        <title>Phylogenomics reveals the evolutionary origins of lichenization in chlorophyte algae.</title>
        <authorList>
            <person name="Puginier C."/>
            <person name="Libourel C."/>
            <person name="Otte J."/>
            <person name="Skaloud P."/>
            <person name="Haon M."/>
            <person name="Grisel S."/>
            <person name="Petersen M."/>
            <person name="Berrin J.G."/>
            <person name="Delaux P.M."/>
            <person name="Dal Grande F."/>
            <person name="Keller J."/>
        </authorList>
    </citation>
    <scope>NUCLEOTIDE SEQUENCE [LARGE SCALE GENOMIC DNA]</scope>
    <source>
        <strain evidence="3 4">SAG 216-7</strain>
    </source>
</reference>
<protein>
    <recommendedName>
        <fullName evidence="5">Molybdate transporter 1</fullName>
    </recommendedName>
</protein>
<dbReference type="PANTHER" id="PTHR31970">
    <property type="match status" value="1"/>
</dbReference>
<feature type="region of interest" description="Disordered" evidence="1">
    <location>
        <begin position="209"/>
        <end position="257"/>
    </location>
</feature>
<feature type="region of interest" description="Disordered" evidence="1">
    <location>
        <begin position="518"/>
        <end position="539"/>
    </location>
</feature>
<dbReference type="PANTHER" id="PTHR31970:SF9">
    <property type="entry name" value="MOLYBDATE TRANSPORTER 2"/>
    <property type="match status" value="1"/>
</dbReference>
<evidence type="ECO:0008006" key="5">
    <source>
        <dbReference type="Google" id="ProtNLM"/>
    </source>
</evidence>
<dbReference type="Pfam" id="PF16983">
    <property type="entry name" value="MFS_MOT1"/>
    <property type="match status" value="2"/>
</dbReference>
<evidence type="ECO:0000256" key="1">
    <source>
        <dbReference type="SAM" id="MobiDB-lite"/>
    </source>
</evidence>
<keyword evidence="2" id="KW-0472">Membrane</keyword>
<dbReference type="InterPro" id="IPR031563">
    <property type="entry name" value="MOT1/MOT2"/>
</dbReference>
<keyword evidence="2" id="KW-0812">Transmembrane</keyword>
<feature type="transmembrane region" description="Helical" evidence="2">
    <location>
        <begin position="468"/>
        <end position="500"/>
    </location>
</feature>
<comment type="caution">
    <text evidence="3">The sequence shown here is derived from an EMBL/GenBank/DDBJ whole genome shotgun (WGS) entry which is preliminary data.</text>
</comment>
<feature type="transmembrane region" description="Helical" evidence="2">
    <location>
        <begin position="58"/>
        <end position="77"/>
    </location>
</feature>
<dbReference type="Proteomes" id="UP001491310">
    <property type="component" value="Unassembled WGS sequence"/>
</dbReference>
<organism evidence="3 4">
    <name type="scientific">Coccomyxa subellipsoidea</name>
    <dbReference type="NCBI Taxonomy" id="248742"/>
    <lineage>
        <taxon>Eukaryota</taxon>
        <taxon>Viridiplantae</taxon>
        <taxon>Chlorophyta</taxon>
        <taxon>core chlorophytes</taxon>
        <taxon>Trebouxiophyceae</taxon>
        <taxon>Trebouxiophyceae incertae sedis</taxon>
        <taxon>Coccomyxaceae</taxon>
        <taxon>Coccomyxa</taxon>
    </lineage>
</organism>
<gene>
    <name evidence="3" type="ORF">WJX75_001970</name>
</gene>